<name>A0ABT4VXU7_9HYPH</name>
<evidence type="ECO:0000313" key="8">
    <source>
        <dbReference type="Proteomes" id="UP001148313"/>
    </source>
</evidence>
<evidence type="ECO:0000256" key="5">
    <source>
        <dbReference type="ARBA" id="ARBA00022825"/>
    </source>
</evidence>
<evidence type="ECO:0000256" key="2">
    <source>
        <dbReference type="ARBA" id="ARBA00022670"/>
    </source>
</evidence>
<comment type="similarity">
    <text evidence="1 6">Belongs to the peptidase S1B family.</text>
</comment>
<evidence type="ECO:0000256" key="1">
    <source>
        <dbReference type="ARBA" id="ARBA00008764"/>
    </source>
</evidence>
<accession>A0ABT4VXU7</accession>
<dbReference type="RefSeq" id="WP_271092707.1">
    <property type="nucleotide sequence ID" value="NZ_JAPJZH010000034.1"/>
</dbReference>
<organism evidence="7 8">
    <name type="scientific">Hoeflea poritis</name>
    <dbReference type="NCBI Taxonomy" id="2993659"/>
    <lineage>
        <taxon>Bacteria</taxon>
        <taxon>Pseudomonadati</taxon>
        <taxon>Pseudomonadota</taxon>
        <taxon>Alphaproteobacteria</taxon>
        <taxon>Hyphomicrobiales</taxon>
        <taxon>Rhizobiaceae</taxon>
        <taxon>Hoeflea</taxon>
    </lineage>
</organism>
<dbReference type="GO" id="GO:0006508">
    <property type="term" value="P:proteolysis"/>
    <property type="evidence" value="ECO:0007669"/>
    <property type="project" value="UniProtKB-KW"/>
</dbReference>
<dbReference type="Pfam" id="PF13365">
    <property type="entry name" value="Trypsin_2"/>
    <property type="match status" value="1"/>
</dbReference>
<protein>
    <recommendedName>
        <fullName evidence="6">Serine protease</fullName>
        <ecNumber evidence="6">3.4.21.-</ecNumber>
    </recommendedName>
</protein>
<proteinExistence type="inferred from homology"/>
<dbReference type="PANTHER" id="PTHR36234:SF5">
    <property type="entry name" value="LYSYL ENDOPEPTIDASE"/>
    <property type="match status" value="1"/>
</dbReference>
<evidence type="ECO:0000256" key="4">
    <source>
        <dbReference type="ARBA" id="ARBA00022801"/>
    </source>
</evidence>
<keyword evidence="3" id="KW-0732">Signal</keyword>
<dbReference type="GO" id="GO:0008233">
    <property type="term" value="F:peptidase activity"/>
    <property type="evidence" value="ECO:0007669"/>
    <property type="project" value="UniProtKB-KW"/>
</dbReference>
<gene>
    <name evidence="7" type="ORF">OOZ53_25985</name>
</gene>
<dbReference type="PRINTS" id="PR00839">
    <property type="entry name" value="V8PROTEASE"/>
</dbReference>
<evidence type="ECO:0000256" key="3">
    <source>
        <dbReference type="ARBA" id="ARBA00022729"/>
    </source>
</evidence>
<dbReference type="InterPro" id="IPR008256">
    <property type="entry name" value="Peptidase_S1B"/>
</dbReference>
<reference evidence="7" key="1">
    <citation type="submission" date="2022-11" db="EMBL/GenBank/DDBJ databases">
        <title>Hoeflea poritis sp. nov., isolated from scleractinian coral Porites lutea.</title>
        <authorList>
            <person name="Zhang G."/>
            <person name="Wei Q."/>
            <person name="Cai L."/>
        </authorList>
    </citation>
    <scope>NUCLEOTIDE SEQUENCE</scope>
    <source>
        <strain evidence="7">E7-10</strain>
    </source>
</reference>
<dbReference type="SUPFAM" id="SSF50494">
    <property type="entry name" value="Trypsin-like serine proteases"/>
    <property type="match status" value="1"/>
</dbReference>
<sequence>MAITPEDLGLSDIRPSLTRIHAIASKFRKAKQMIAKGRGREADSSERRVKAELRQMEMERLEAEQEPFLIVTPGFGQEAHIGERNNILSGEFLEIGILAARAVCKITRGAEVGTGFLVGEGVVITNHHVIASPEEAAGAVFEFLFDDNTIGTPRNAVAYVAEPERFFLSNENLDFCFVALREADGFPPLSSFGWLPLLRDEGKILIGDPVNIIQHPRGQQKRVVVHDSTFVMVDDESDADAFCWYSGDTDKGSSGAPVMNSRWEIVALHHKAIPATDKNGHVLDVNGKTIAEGRANDPDVRIKWIANEGVRASRLVAQLHAADLPATQGAVRSGILALWNNPMATLLARQASFQGMQAG</sequence>
<keyword evidence="2 6" id="KW-0645">Protease</keyword>
<dbReference type="Gene3D" id="2.40.10.10">
    <property type="entry name" value="Trypsin-like serine proteases"/>
    <property type="match status" value="2"/>
</dbReference>
<evidence type="ECO:0000256" key="6">
    <source>
        <dbReference type="RuleBase" id="RU004296"/>
    </source>
</evidence>
<evidence type="ECO:0000313" key="7">
    <source>
        <dbReference type="EMBL" id="MDA4848828.1"/>
    </source>
</evidence>
<dbReference type="PANTHER" id="PTHR36234">
    <property type="entry name" value="LYSYL ENDOPEPTIDASE"/>
    <property type="match status" value="1"/>
</dbReference>
<dbReference type="InterPro" id="IPR043504">
    <property type="entry name" value="Peptidase_S1_PA_chymotrypsin"/>
</dbReference>
<dbReference type="InterPro" id="IPR009003">
    <property type="entry name" value="Peptidase_S1_PA"/>
</dbReference>
<keyword evidence="5 6" id="KW-0720">Serine protease</keyword>
<comment type="caution">
    <text evidence="7">The sequence shown here is derived from an EMBL/GenBank/DDBJ whole genome shotgun (WGS) entry which is preliminary data.</text>
</comment>
<keyword evidence="8" id="KW-1185">Reference proteome</keyword>
<dbReference type="Proteomes" id="UP001148313">
    <property type="component" value="Unassembled WGS sequence"/>
</dbReference>
<keyword evidence="4 6" id="KW-0378">Hydrolase</keyword>
<dbReference type="EC" id="3.4.21.-" evidence="6"/>
<dbReference type="EMBL" id="JAPJZH010000034">
    <property type="protein sequence ID" value="MDA4848828.1"/>
    <property type="molecule type" value="Genomic_DNA"/>
</dbReference>